<dbReference type="Proteomes" id="UP001597351">
    <property type="component" value="Unassembled WGS sequence"/>
</dbReference>
<proteinExistence type="predicted"/>
<evidence type="ECO:0008006" key="4">
    <source>
        <dbReference type="Google" id="ProtNLM"/>
    </source>
</evidence>
<name>A0ABW4TI93_9ACTN</name>
<dbReference type="RefSeq" id="WP_343915775.1">
    <property type="nucleotide sequence ID" value="NZ_BAAAJT010000002.1"/>
</dbReference>
<feature type="region of interest" description="Disordered" evidence="1">
    <location>
        <begin position="1"/>
        <end position="54"/>
    </location>
</feature>
<gene>
    <name evidence="2" type="ORF">ACFSDE_00900</name>
</gene>
<protein>
    <recommendedName>
        <fullName evidence="4">Helix-turn-helix domain-containing protein</fullName>
    </recommendedName>
</protein>
<reference evidence="3" key="1">
    <citation type="journal article" date="2019" name="Int. J. Syst. Evol. Microbiol.">
        <title>The Global Catalogue of Microorganisms (GCM) 10K type strain sequencing project: providing services to taxonomists for standard genome sequencing and annotation.</title>
        <authorList>
            <consortium name="The Broad Institute Genomics Platform"/>
            <consortium name="The Broad Institute Genome Sequencing Center for Infectious Disease"/>
            <person name="Wu L."/>
            <person name="Ma J."/>
        </authorList>
    </citation>
    <scope>NUCLEOTIDE SEQUENCE [LARGE SCALE GENOMIC DNA]</scope>
    <source>
        <strain evidence="3">CGMCC 1.12477</strain>
    </source>
</reference>
<feature type="compositionally biased region" description="Low complexity" evidence="1">
    <location>
        <begin position="1"/>
        <end position="11"/>
    </location>
</feature>
<accession>A0ABW4TI93</accession>
<comment type="caution">
    <text evidence="2">The sequence shown here is derived from an EMBL/GenBank/DDBJ whole genome shotgun (WGS) entry which is preliminary data.</text>
</comment>
<organism evidence="2 3">
    <name type="scientific">Nocardioides aestuarii</name>
    <dbReference type="NCBI Taxonomy" id="252231"/>
    <lineage>
        <taxon>Bacteria</taxon>
        <taxon>Bacillati</taxon>
        <taxon>Actinomycetota</taxon>
        <taxon>Actinomycetes</taxon>
        <taxon>Propionibacteriales</taxon>
        <taxon>Nocardioidaceae</taxon>
        <taxon>Nocardioides</taxon>
    </lineage>
</organism>
<sequence>MTTTKTQPAKKATTRKPATRAQPAKANSAPKTVAPKEQTKPAPKPKSAKPQPKTLIEALTTGQTVLMKVRANGTKRSLPYYAEGSGYRTLAQTATTLKANGKTVDAIAEEMKVSTATARRFLTGLSLAHDVEAGKFDKQWKPGTKEVIVHTVVAKQAKA</sequence>
<evidence type="ECO:0000256" key="1">
    <source>
        <dbReference type="SAM" id="MobiDB-lite"/>
    </source>
</evidence>
<keyword evidence="3" id="KW-1185">Reference proteome</keyword>
<dbReference type="EMBL" id="JBHUGD010000001">
    <property type="protein sequence ID" value="MFD1945334.1"/>
    <property type="molecule type" value="Genomic_DNA"/>
</dbReference>
<evidence type="ECO:0000313" key="3">
    <source>
        <dbReference type="Proteomes" id="UP001597351"/>
    </source>
</evidence>
<evidence type="ECO:0000313" key="2">
    <source>
        <dbReference type="EMBL" id="MFD1945334.1"/>
    </source>
</evidence>